<dbReference type="AlphaFoldDB" id="A0AAD9F8K7"/>
<dbReference type="SMART" id="SM00060">
    <property type="entry name" value="FN3"/>
    <property type="match status" value="6"/>
</dbReference>
<dbReference type="InterPro" id="IPR050991">
    <property type="entry name" value="ECM_Regulatory_Proteins"/>
</dbReference>
<evidence type="ECO:0000259" key="2">
    <source>
        <dbReference type="PROSITE" id="PS50853"/>
    </source>
</evidence>
<protein>
    <submittedName>
        <fullName evidence="3">Tenascin-N</fullName>
    </submittedName>
</protein>
<evidence type="ECO:0000256" key="1">
    <source>
        <dbReference type="ARBA" id="ARBA00022737"/>
    </source>
</evidence>
<dbReference type="Proteomes" id="UP001228049">
    <property type="component" value="Unassembled WGS sequence"/>
</dbReference>
<organism evidence="3 4">
    <name type="scientific">Dissostichus eleginoides</name>
    <name type="common">Patagonian toothfish</name>
    <name type="synonym">Dissostichus amissus</name>
    <dbReference type="NCBI Taxonomy" id="100907"/>
    <lineage>
        <taxon>Eukaryota</taxon>
        <taxon>Metazoa</taxon>
        <taxon>Chordata</taxon>
        <taxon>Craniata</taxon>
        <taxon>Vertebrata</taxon>
        <taxon>Euteleostomi</taxon>
        <taxon>Actinopterygii</taxon>
        <taxon>Neopterygii</taxon>
        <taxon>Teleostei</taxon>
        <taxon>Neoteleostei</taxon>
        <taxon>Acanthomorphata</taxon>
        <taxon>Eupercaria</taxon>
        <taxon>Perciformes</taxon>
        <taxon>Notothenioidei</taxon>
        <taxon>Nototheniidae</taxon>
        <taxon>Dissostichus</taxon>
    </lineage>
</organism>
<accession>A0AAD9F8K7</accession>
<keyword evidence="1" id="KW-0677">Repeat</keyword>
<dbReference type="CDD" id="cd00063">
    <property type="entry name" value="FN3"/>
    <property type="match status" value="4"/>
</dbReference>
<feature type="domain" description="Fibronectin type-III" evidence="2">
    <location>
        <begin position="312"/>
        <end position="399"/>
    </location>
</feature>
<dbReference type="Pfam" id="PF00041">
    <property type="entry name" value="fn3"/>
    <property type="match status" value="3"/>
</dbReference>
<dbReference type="EMBL" id="JASDAP010000016">
    <property type="protein sequence ID" value="KAK1889700.1"/>
    <property type="molecule type" value="Genomic_DNA"/>
</dbReference>
<evidence type="ECO:0000313" key="3">
    <source>
        <dbReference type="EMBL" id="KAK1889700.1"/>
    </source>
</evidence>
<dbReference type="InterPro" id="IPR036116">
    <property type="entry name" value="FN3_sf"/>
</dbReference>
<comment type="caution">
    <text evidence="3">The sequence shown here is derived from an EMBL/GenBank/DDBJ whole genome shotgun (WGS) entry which is preliminary data.</text>
</comment>
<gene>
    <name evidence="3" type="ORF">KUDE01_014375</name>
</gene>
<sequence length="551" mass="59931">MQITVDQVSSESLSLHWDPPAGEVESYIVTWFSEGDSVQETTDTNKMTFNNLKPGECYFLQVFTKLRNGRISRPTVTSANTNYSCETHSGSLTVADSSSVKVDGLIPGTEYTFSITRIADNGNQSKATSLSVFTEPSPPVQITVDQVSSESLSLHWDTPAGEVESYIVTCCSEGDSVQETTDTNKMTFSNLKPGECYFLEVSTKLRNGRISRPTVTSANTNVPPPGEVTVLNSDQETVSLGFPPTENSAGFRLQLDYSCETHSGSLTVDDSSPVKVDGLIPGTEYTFSITRIADNGNQSKATSLSVFTEPSPPVQITVDQVSSESLSLHWDPPAGEVESYIVTCCSEGDIMKETTDTNKMTFNNLKPGECYFLEVSTKLRNGRISRPTVTSANTNVPSPGEVTVLNSDQETVSLGFPPTENSAGFRLQLDYSCETHSGSLTVADSSPVKVDGLIPGTEYTFSITRIADNGNQSKATSLSVFTEASPPVQITVDQVSSESLSLHWDPPADICSVFVFFDALDSECELLTNQHHKAQIFWWVTFQASFSVWML</sequence>
<dbReference type="SUPFAM" id="SSF49265">
    <property type="entry name" value="Fibronectin type III"/>
    <property type="match status" value="4"/>
</dbReference>
<dbReference type="InterPro" id="IPR003961">
    <property type="entry name" value="FN3_dom"/>
</dbReference>
<keyword evidence="4" id="KW-1185">Reference proteome</keyword>
<dbReference type="Gene3D" id="2.60.40.10">
    <property type="entry name" value="Immunoglobulins"/>
    <property type="match status" value="6"/>
</dbReference>
<feature type="domain" description="Fibronectin type-III" evidence="2">
    <location>
        <begin position="1"/>
        <end position="87"/>
    </location>
</feature>
<proteinExistence type="predicted"/>
<name>A0AAD9F8K7_DISEL</name>
<dbReference type="InterPro" id="IPR013783">
    <property type="entry name" value="Ig-like_fold"/>
</dbReference>
<feature type="domain" description="Fibronectin type-III" evidence="2">
    <location>
        <begin position="138"/>
        <end position="225"/>
    </location>
</feature>
<dbReference type="PANTHER" id="PTHR46708:SF2">
    <property type="entry name" value="FIBRONECTIN TYPE-III DOMAIN-CONTAINING PROTEIN"/>
    <property type="match status" value="1"/>
</dbReference>
<dbReference type="PANTHER" id="PTHR46708">
    <property type="entry name" value="TENASCIN"/>
    <property type="match status" value="1"/>
</dbReference>
<dbReference type="PROSITE" id="PS50853">
    <property type="entry name" value="FN3"/>
    <property type="match status" value="3"/>
</dbReference>
<reference evidence="3" key="1">
    <citation type="submission" date="2023-04" db="EMBL/GenBank/DDBJ databases">
        <title>Chromosome-level genome of Chaenocephalus aceratus.</title>
        <authorList>
            <person name="Park H."/>
        </authorList>
    </citation>
    <scope>NUCLEOTIDE SEQUENCE</scope>
    <source>
        <strain evidence="3">DE</strain>
        <tissue evidence="3">Muscle</tissue>
    </source>
</reference>
<evidence type="ECO:0000313" key="4">
    <source>
        <dbReference type="Proteomes" id="UP001228049"/>
    </source>
</evidence>